<accession>A0AAD9XCD4</accession>
<dbReference type="Proteomes" id="UP001280121">
    <property type="component" value="Unassembled WGS sequence"/>
</dbReference>
<comment type="caution">
    <text evidence="1">The sequence shown here is derived from an EMBL/GenBank/DDBJ whole genome shotgun (WGS) entry which is preliminary data.</text>
</comment>
<keyword evidence="2" id="KW-1185">Reference proteome</keyword>
<organism evidence="1 2">
    <name type="scientific">Dipteronia dyeriana</name>
    <dbReference type="NCBI Taxonomy" id="168575"/>
    <lineage>
        <taxon>Eukaryota</taxon>
        <taxon>Viridiplantae</taxon>
        <taxon>Streptophyta</taxon>
        <taxon>Embryophyta</taxon>
        <taxon>Tracheophyta</taxon>
        <taxon>Spermatophyta</taxon>
        <taxon>Magnoliopsida</taxon>
        <taxon>eudicotyledons</taxon>
        <taxon>Gunneridae</taxon>
        <taxon>Pentapetalae</taxon>
        <taxon>rosids</taxon>
        <taxon>malvids</taxon>
        <taxon>Sapindales</taxon>
        <taxon>Sapindaceae</taxon>
        <taxon>Hippocastanoideae</taxon>
        <taxon>Acereae</taxon>
        <taxon>Dipteronia</taxon>
    </lineage>
</organism>
<dbReference type="EMBL" id="JANJYI010000003">
    <property type="protein sequence ID" value="KAK2656864.1"/>
    <property type="molecule type" value="Genomic_DNA"/>
</dbReference>
<evidence type="ECO:0000313" key="2">
    <source>
        <dbReference type="Proteomes" id="UP001280121"/>
    </source>
</evidence>
<proteinExistence type="predicted"/>
<evidence type="ECO:0000313" key="1">
    <source>
        <dbReference type="EMBL" id="KAK2656864.1"/>
    </source>
</evidence>
<sequence>MLQLANPSSRAVDDSKIDLNASQARGIGRLGEEIRGLLDQILSSSPVGNQVEMAKVVENGVELGRLKATSVDSGRLEKRKMVRSLVRKVKPLVLFIQELKLNNFDSKAQTSLKGKWCIWGDFNTILEPCERLGGVCHVGSMRNFRRFIYLAQRGLNKSLSDHNPIYVGEPEEDWGSKPFRFANEWLVKKDLMKEALRDKRLKVLVMIGKEIRLEEQKWRDYFKQISWKRPKIQDHVVKTLSEVESLGLEVSSDEVWKALSECDDNKALGMDGLNITFVKSNWEAIKDDFMVFFNKFYRDNLAVKDLNHTFITLIPKVFADDIILFIKPRMDYILNVHRFLRCFEMAICYLGFPLGGYDKKKDFWNPVINKGINMPKVELFSWQVYRGIMMVRSTLIRFGCSQVLVVLCSVSHVVSLLLRFAL</sequence>
<name>A0AAD9XCD4_9ROSI</name>
<protein>
    <submittedName>
        <fullName evidence="1">Uncharacterized protein</fullName>
    </submittedName>
</protein>
<gene>
    <name evidence="1" type="ORF">Ddye_009916</name>
</gene>
<reference evidence="1" key="1">
    <citation type="journal article" date="2023" name="Plant J.">
        <title>Genome sequences and population genomics provide insights into the demographic history, inbreeding, and mutation load of two 'living fossil' tree species of Dipteronia.</title>
        <authorList>
            <person name="Feng Y."/>
            <person name="Comes H.P."/>
            <person name="Chen J."/>
            <person name="Zhu S."/>
            <person name="Lu R."/>
            <person name="Zhang X."/>
            <person name="Li P."/>
            <person name="Qiu J."/>
            <person name="Olsen K.M."/>
            <person name="Qiu Y."/>
        </authorList>
    </citation>
    <scope>NUCLEOTIDE SEQUENCE</scope>
    <source>
        <strain evidence="1">KIB01</strain>
    </source>
</reference>
<dbReference type="AlphaFoldDB" id="A0AAD9XCD4"/>